<dbReference type="PANTHER" id="PTHR31840">
    <property type="entry name" value="COILED-COIL DOMAIN-CONTAINING PROTEIN 97"/>
    <property type="match status" value="1"/>
</dbReference>
<dbReference type="InterPro" id="IPR040233">
    <property type="entry name" value="CCD97-like_C"/>
</dbReference>
<dbReference type="OrthoDB" id="333176at2759"/>
<protein>
    <submittedName>
        <fullName evidence="2">Molybdenum cofactor synthesis protein 3</fullName>
    </submittedName>
</protein>
<sequence length="260" mass="31302">MTIMSEDQESSNSFKVLKNKIIESIINERNAFFIHQQINDPDLSLNERRIIVENLLHSNKSLFLQRYGQYLDAKALTFFSNDNCEEVQIQLGILQAKIKSKNKLLRNRRFQALQDLLKEGTYFSNTEIQSRNPYLFEQMIGRYMNEQERREFQNSNYHQNYDQIGFSSYLLETARQVYLENRIVQTKESQYIDDSSGDDSEEINDEKKDSLRQEFLKIMIENFLAGEDREYFNYEKVDNNEEYDLSREFEYDQEDRYFEE</sequence>
<dbReference type="Pfam" id="PF09747">
    <property type="entry name" value="CCD97-like_C"/>
    <property type="match status" value="1"/>
</dbReference>
<gene>
    <name evidence="2" type="primary">MOCS3_1</name>
    <name evidence="2" type="ORF">DERF_006824</name>
</gene>
<accession>A0A922I0Z0</accession>
<feature type="domain" description="CCD97-like C-terminal" evidence="1">
    <location>
        <begin position="107"/>
        <end position="201"/>
    </location>
</feature>
<dbReference type="InterPro" id="IPR018613">
    <property type="entry name" value="Ccdc97-like"/>
</dbReference>
<organism evidence="2 3">
    <name type="scientific">Dermatophagoides farinae</name>
    <name type="common">American house dust mite</name>
    <dbReference type="NCBI Taxonomy" id="6954"/>
    <lineage>
        <taxon>Eukaryota</taxon>
        <taxon>Metazoa</taxon>
        <taxon>Ecdysozoa</taxon>
        <taxon>Arthropoda</taxon>
        <taxon>Chelicerata</taxon>
        <taxon>Arachnida</taxon>
        <taxon>Acari</taxon>
        <taxon>Acariformes</taxon>
        <taxon>Sarcoptiformes</taxon>
        <taxon>Astigmata</taxon>
        <taxon>Psoroptidia</taxon>
        <taxon>Analgoidea</taxon>
        <taxon>Pyroglyphidae</taxon>
        <taxon>Dermatophagoidinae</taxon>
        <taxon>Dermatophagoides</taxon>
    </lineage>
</organism>
<dbReference type="Proteomes" id="UP000790347">
    <property type="component" value="Unassembled WGS sequence"/>
</dbReference>
<evidence type="ECO:0000259" key="1">
    <source>
        <dbReference type="Pfam" id="PF09747"/>
    </source>
</evidence>
<name>A0A922I0Z0_DERFA</name>
<reference evidence="2" key="1">
    <citation type="submission" date="2013-05" db="EMBL/GenBank/DDBJ databases">
        <authorList>
            <person name="Yim A.K.Y."/>
            <person name="Chan T.F."/>
            <person name="Ji K.M."/>
            <person name="Liu X.Y."/>
            <person name="Zhou J.W."/>
            <person name="Li R.Q."/>
            <person name="Yang K.Y."/>
            <person name="Li J."/>
            <person name="Li M."/>
            <person name="Law P.T.W."/>
            <person name="Wu Y.L."/>
            <person name="Cai Z.L."/>
            <person name="Qin H."/>
            <person name="Bao Y."/>
            <person name="Leung R.K.K."/>
            <person name="Ng P.K.S."/>
            <person name="Zou J."/>
            <person name="Zhong X.J."/>
            <person name="Ran P.X."/>
            <person name="Zhong N.S."/>
            <person name="Liu Z.G."/>
            <person name="Tsui S.K.W."/>
        </authorList>
    </citation>
    <scope>NUCLEOTIDE SEQUENCE</scope>
    <source>
        <strain evidence="2">Derf</strain>
        <tissue evidence="2">Whole organism</tissue>
    </source>
</reference>
<dbReference type="PANTHER" id="PTHR31840:SF1">
    <property type="entry name" value="COILED-COIL DOMAIN-CONTAINING PROTEIN 97"/>
    <property type="match status" value="1"/>
</dbReference>
<reference evidence="2" key="2">
    <citation type="journal article" date="2022" name="Res Sq">
        <title>Comparative Genomics Reveals Insights into the Divergent Evolution of Astigmatic Mites and Household Pest Adaptations.</title>
        <authorList>
            <person name="Xiong Q."/>
            <person name="Wan A.T.-Y."/>
            <person name="Liu X.-Y."/>
            <person name="Fung C.S.-H."/>
            <person name="Xiao X."/>
            <person name="Malainual N."/>
            <person name="Hou J."/>
            <person name="Wang L."/>
            <person name="Wang M."/>
            <person name="Yang K."/>
            <person name="Cui Y."/>
            <person name="Leung E."/>
            <person name="Nong W."/>
            <person name="Shin S.-K."/>
            <person name="Au S."/>
            <person name="Jeong K.Y."/>
            <person name="Chew F.T."/>
            <person name="Hui J."/>
            <person name="Leung T.F."/>
            <person name="Tungtrongchitr A."/>
            <person name="Zhong N."/>
            <person name="Liu Z."/>
            <person name="Tsui S."/>
        </authorList>
    </citation>
    <scope>NUCLEOTIDE SEQUENCE</scope>
    <source>
        <strain evidence="2">Derf</strain>
        <tissue evidence="2">Whole organism</tissue>
    </source>
</reference>
<comment type="caution">
    <text evidence="2">The sequence shown here is derived from an EMBL/GenBank/DDBJ whole genome shotgun (WGS) entry which is preliminary data.</text>
</comment>
<dbReference type="AlphaFoldDB" id="A0A922I0Z0"/>
<keyword evidence="3" id="KW-1185">Reference proteome</keyword>
<proteinExistence type="predicted"/>
<evidence type="ECO:0000313" key="3">
    <source>
        <dbReference type="Proteomes" id="UP000790347"/>
    </source>
</evidence>
<evidence type="ECO:0000313" key="2">
    <source>
        <dbReference type="EMBL" id="KAH9516061.1"/>
    </source>
</evidence>
<dbReference type="EMBL" id="ASGP02000003">
    <property type="protein sequence ID" value="KAH9516061.1"/>
    <property type="molecule type" value="Genomic_DNA"/>
</dbReference>